<keyword evidence="2" id="KW-1185">Reference proteome</keyword>
<reference evidence="1" key="1">
    <citation type="submission" date="2021-09" db="EMBL/GenBank/DDBJ databases">
        <authorList>
            <consortium name="AG Swart"/>
            <person name="Singh M."/>
            <person name="Singh A."/>
            <person name="Seah K."/>
            <person name="Emmerich C."/>
        </authorList>
    </citation>
    <scope>NUCLEOTIDE SEQUENCE</scope>
    <source>
        <strain evidence="1">ATCC30299</strain>
    </source>
</reference>
<accession>A0AAU9JV07</accession>
<evidence type="ECO:0000313" key="1">
    <source>
        <dbReference type="EMBL" id="CAG9331593.1"/>
    </source>
</evidence>
<gene>
    <name evidence="1" type="ORF">BSTOLATCC_MIC53660</name>
</gene>
<comment type="caution">
    <text evidence="1">The sequence shown here is derived from an EMBL/GenBank/DDBJ whole genome shotgun (WGS) entry which is preliminary data.</text>
</comment>
<dbReference type="AlphaFoldDB" id="A0AAU9JV07"/>
<dbReference type="EMBL" id="CAJZBQ010000053">
    <property type="protein sequence ID" value="CAG9331593.1"/>
    <property type="molecule type" value="Genomic_DNA"/>
</dbReference>
<name>A0AAU9JV07_9CILI</name>
<organism evidence="1 2">
    <name type="scientific">Blepharisma stoltei</name>
    <dbReference type="NCBI Taxonomy" id="1481888"/>
    <lineage>
        <taxon>Eukaryota</taxon>
        <taxon>Sar</taxon>
        <taxon>Alveolata</taxon>
        <taxon>Ciliophora</taxon>
        <taxon>Postciliodesmatophora</taxon>
        <taxon>Heterotrichea</taxon>
        <taxon>Heterotrichida</taxon>
        <taxon>Blepharismidae</taxon>
        <taxon>Blepharisma</taxon>
    </lineage>
</organism>
<dbReference type="Proteomes" id="UP001162131">
    <property type="component" value="Unassembled WGS sequence"/>
</dbReference>
<sequence length="270" mass="31867">MKMQAFQYIVQCLLKEIEKYQIDAQYVLPDFKGWDLGKLKEWWECASNAFRDNKNLLCLTKLLYEVWRIILVLESEPFTPEDYNFVRSAIHCYLKDNFNSEFPEMMRNLYEKIEKGIESSISLENISKWLEIITKVKAEIGKEKAFLLIKLIESRVYFLCKEGIKNNPRSILEFLMRSEIADQIDVNDLMQVTNLMRYLMHSASPKKRDLVYQLVTLWEIILFKRRIIWVSIIMWWATSSTACLTDEFAIAFVRSASTRARPKSHLSGCA</sequence>
<proteinExistence type="predicted"/>
<evidence type="ECO:0000313" key="2">
    <source>
        <dbReference type="Proteomes" id="UP001162131"/>
    </source>
</evidence>
<protein>
    <submittedName>
        <fullName evidence="1">Uncharacterized protein</fullName>
    </submittedName>
</protein>